<evidence type="ECO:0000313" key="1">
    <source>
        <dbReference type="EMBL" id="OJD16107.1"/>
    </source>
</evidence>
<evidence type="ECO:0000313" key="2">
    <source>
        <dbReference type="Proteomes" id="UP000182235"/>
    </source>
</evidence>
<dbReference type="EMBL" id="LGRN01000122">
    <property type="protein sequence ID" value="OJD16107.1"/>
    <property type="molecule type" value="Genomic_DNA"/>
</dbReference>
<dbReference type="VEuPathDB" id="FungiDB:AJ78_03687"/>
<proteinExistence type="predicted"/>
<accession>A0A1J9Q785</accession>
<keyword evidence="2" id="KW-1185">Reference proteome</keyword>
<dbReference type="OrthoDB" id="4187810at2759"/>
<organism evidence="1 2">
    <name type="scientific">Emergomyces pasteurianus Ep9510</name>
    <dbReference type="NCBI Taxonomy" id="1447872"/>
    <lineage>
        <taxon>Eukaryota</taxon>
        <taxon>Fungi</taxon>
        <taxon>Dikarya</taxon>
        <taxon>Ascomycota</taxon>
        <taxon>Pezizomycotina</taxon>
        <taxon>Eurotiomycetes</taxon>
        <taxon>Eurotiomycetidae</taxon>
        <taxon>Onygenales</taxon>
        <taxon>Ajellomycetaceae</taxon>
        <taxon>Emergomyces</taxon>
    </lineage>
</organism>
<name>A0A1J9Q785_9EURO</name>
<comment type="caution">
    <text evidence="1">The sequence shown here is derived from an EMBL/GenBank/DDBJ whole genome shotgun (WGS) entry which is preliminary data.</text>
</comment>
<dbReference type="Proteomes" id="UP000182235">
    <property type="component" value="Unassembled WGS sequence"/>
</dbReference>
<dbReference type="AlphaFoldDB" id="A0A1J9Q785"/>
<protein>
    <submittedName>
        <fullName evidence="1">Uncharacterized protein</fullName>
    </submittedName>
</protein>
<gene>
    <name evidence="1" type="ORF">AJ78_03687</name>
</gene>
<reference evidence="1 2" key="1">
    <citation type="submission" date="2015-07" db="EMBL/GenBank/DDBJ databases">
        <title>Emmonsia species relationships and genome sequence.</title>
        <authorList>
            <consortium name="The Broad Institute Genomics Platform"/>
            <person name="Cuomo C.A."/>
            <person name="Munoz J.F."/>
            <person name="Imamovic A."/>
            <person name="Priest M.E."/>
            <person name="Young S."/>
            <person name="Clay O.K."/>
            <person name="McEwen J.G."/>
        </authorList>
    </citation>
    <scope>NUCLEOTIDE SEQUENCE [LARGE SCALE GENOMIC DNA]</scope>
    <source>
        <strain evidence="1 2">UAMH 9510</strain>
    </source>
</reference>
<sequence>MASHTEGTLGPPADPAADDGIKIIWEYENPRPKVQITNKDIIDAVSVPGRLTRDLCQHHPPGVIYHDLLNCNRSFAAAIRKIREALDRELDMMKTKNDMGKHYWMEVIYRRFLGSYRIDHVGESVLPAAEDSSTMGATLSGISPQDWGFVLRFASCDKNLRVAATFEDIQHLHRRGAIFLGNHRETETSGLDTHIDYKFLKFLFSEEIRSEMRGQRGDGDLQPTAGWLPYINPKWE</sequence>